<dbReference type="SUPFAM" id="SSF48452">
    <property type="entry name" value="TPR-like"/>
    <property type="match status" value="3"/>
</dbReference>
<gene>
    <name evidence="5" type="ORF">FK178_12600</name>
</gene>
<dbReference type="KEGG" id="anp:FK178_12600"/>
<dbReference type="Pfam" id="PF13181">
    <property type="entry name" value="TPR_8"/>
    <property type="match status" value="1"/>
</dbReference>
<dbReference type="InterPro" id="IPR019734">
    <property type="entry name" value="TPR_rpt"/>
</dbReference>
<dbReference type="InterPro" id="IPR051685">
    <property type="entry name" value="Ycf3/AcsC/BcsC/TPR_MFPF"/>
</dbReference>
<dbReference type="PANTHER" id="PTHR44943:SF4">
    <property type="entry name" value="TPR REPEAT-CONTAINING PROTEIN MJ0798"/>
    <property type="match status" value="1"/>
</dbReference>
<evidence type="ECO:0000256" key="1">
    <source>
        <dbReference type="ARBA" id="ARBA00022737"/>
    </source>
</evidence>
<protein>
    <submittedName>
        <fullName evidence="5">Tetratricopeptide repeat protein</fullName>
    </submittedName>
</protein>
<reference evidence="5 6" key="1">
    <citation type="submission" date="2019-08" db="EMBL/GenBank/DDBJ databases">
        <title>Antarcticibacterium arcticum sp. nov., a bacterium isolated from marine sediment of the Canadian Beaufort Sea.</title>
        <authorList>
            <person name="Lee Y.M."/>
            <person name="Baek K."/>
            <person name="Lee D.-H."/>
            <person name="Shin S.C."/>
            <person name="Jin Y.K."/>
            <person name="Park Y."/>
        </authorList>
    </citation>
    <scope>NUCLEOTIDE SEQUENCE [LARGE SCALE GENOMIC DNA]</scope>
    <source>
        <strain evidence="5 6">PAMC 28998</strain>
    </source>
</reference>
<dbReference type="EMBL" id="CP042476">
    <property type="protein sequence ID" value="QED38502.1"/>
    <property type="molecule type" value="Genomic_DNA"/>
</dbReference>
<evidence type="ECO:0000256" key="4">
    <source>
        <dbReference type="SAM" id="SignalP"/>
    </source>
</evidence>
<dbReference type="Pfam" id="PF13432">
    <property type="entry name" value="TPR_16"/>
    <property type="match status" value="1"/>
</dbReference>
<dbReference type="PANTHER" id="PTHR44943">
    <property type="entry name" value="CELLULOSE SYNTHASE OPERON PROTEIN C"/>
    <property type="match status" value="1"/>
</dbReference>
<feature type="signal peptide" evidence="4">
    <location>
        <begin position="1"/>
        <end position="23"/>
    </location>
</feature>
<keyword evidence="2 3" id="KW-0802">TPR repeat</keyword>
<dbReference type="Gene3D" id="1.25.40.10">
    <property type="entry name" value="Tetratricopeptide repeat domain"/>
    <property type="match status" value="3"/>
</dbReference>
<evidence type="ECO:0000256" key="2">
    <source>
        <dbReference type="ARBA" id="ARBA00022803"/>
    </source>
</evidence>
<dbReference type="InterPro" id="IPR011990">
    <property type="entry name" value="TPR-like_helical_dom_sf"/>
</dbReference>
<keyword evidence="6" id="KW-1185">Reference proteome</keyword>
<evidence type="ECO:0000313" key="5">
    <source>
        <dbReference type="EMBL" id="QED38502.1"/>
    </source>
</evidence>
<evidence type="ECO:0000313" key="6">
    <source>
        <dbReference type="Proteomes" id="UP000321954"/>
    </source>
</evidence>
<dbReference type="PROSITE" id="PS50005">
    <property type="entry name" value="TPR"/>
    <property type="match status" value="1"/>
</dbReference>
<name>A0A5B8YKS6_9FLAO</name>
<evidence type="ECO:0000256" key="3">
    <source>
        <dbReference type="PROSITE-ProRule" id="PRU00339"/>
    </source>
</evidence>
<sequence length="458" mass="52343">MIRKICIYIPVLMALLLSFPVTGQERDIILQDVNEDDLGNVSDAFQENFFEALKQKGIENYEKAITALLKCEKVEPGNAVVHFELGKNYRFLKDYDAAIQSLQKANRLKPNQEWVMVELMETYYLNNDFEPAILIAKKLVPFNSKYQNNLADLYFKSQKYDELLALLDELDAQLGINEFRLGLRQQIYTMTDNTPAQIQVLKDAIKATPENEMNYLNLVFVYSAEGMTQQAFKAAEEMREKFPSSKVVHLALYKFYLDSNNTAAAVESMKTVLISEEIDPESKFKVLNDFLGFVNENPEYEKDLKEVITLFAESENSPGIYQKLGEYYLLKGQKEQALTFFEMGISGNLDNIDLLQRILLLQLDLGRYDEAARRSGEALDLFPGQPLLYLIRGIALNNQKEFKGAEQILTFGLDYVIDNKKMEVDFLEQLAIASSGLGNAAKAKEYRDRANEINKTLN</sequence>
<organism evidence="5 6">
    <name type="scientific">Antarcticibacterium arcticum</name>
    <dbReference type="NCBI Taxonomy" id="2585771"/>
    <lineage>
        <taxon>Bacteria</taxon>
        <taxon>Pseudomonadati</taxon>
        <taxon>Bacteroidota</taxon>
        <taxon>Flavobacteriia</taxon>
        <taxon>Flavobacteriales</taxon>
        <taxon>Flavobacteriaceae</taxon>
        <taxon>Antarcticibacterium</taxon>
    </lineage>
</organism>
<feature type="chain" id="PRO_5022924325" evidence="4">
    <location>
        <begin position="24"/>
        <end position="458"/>
    </location>
</feature>
<keyword evidence="1" id="KW-0677">Repeat</keyword>
<dbReference type="OrthoDB" id="1465784at2"/>
<dbReference type="SMART" id="SM00028">
    <property type="entry name" value="TPR"/>
    <property type="match status" value="6"/>
</dbReference>
<dbReference type="Proteomes" id="UP000321954">
    <property type="component" value="Chromosome"/>
</dbReference>
<accession>A0A5B8YKS6</accession>
<feature type="repeat" description="TPR" evidence="3">
    <location>
        <begin position="79"/>
        <end position="112"/>
    </location>
</feature>
<dbReference type="AlphaFoldDB" id="A0A5B8YKS6"/>
<proteinExistence type="predicted"/>
<keyword evidence="4" id="KW-0732">Signal</keyword>